<protein>
    <submittedName>
        <fullName evidence="3">Sulfurtransferase TusA family protein</fullName>
    </submittedName>
</protein>
<gene>
    <name evidence="3" type="ORF">WB403_01940</name>
</gene>
<evidence type="ECO:0000259" key="2">
    <source>
        <dbReference type="Pfam" id="PF01206"/>
    </source>
</evidence>
<dbReference type="Gene3D" id="3.30.110.40">
    <property type="entry name" value="TusA-like domain"/>
    <property type="match status" value="1"/>
</dbReference>
<evidence type="ECO:0000313" key="4">
    <source>
        <dbReference type="Proteomes" id="UP001365781"/>
    </source>
</evidence>
<dbReference type="Proteomes" id="UP001365781">
    <property type="component" value="Unassembled WGS sequence"/>
</dbReference>
<dbReference type="Pfam" id="PF01206">
    <property type="entry name" value="TusA"/>
    <property type="match status" value="1"/>
</dbReference>
<reference evidence="3 4" key="1">
    <citation type="submission" date="2024-03" db="EMBL/GenBank/DDBJ databases">
        <title>First Report of Pectobacterium brasiliscabiei causing potato scab in china.</title>
        <authorList>
            <person name="Handique U."/>
        </authorList>
    </citation>
    <scope>NUCLEOTIDE SEQUENCE [LARGE SCALE GENOMIC DNA]</scope>
    <source>
        <strain evidence="3 4">ZRIMU1503</strain>
    </source>
</reference>
<organism evidence="3 4">
    <name type="scientific">Streptomyces brasiliscabiei</name>
    <dbReference type="NCBI Taxonomy" id="2736302"/>
    <lineage>
        <taxon>Bacteria</taxon>
        <taxon>Bacillati</taxon>
        <taxon>Actinomycetota</taxon>
        <taxon>Actinomycetes</taxon>
        <taxon>Kitasatosporales</taxon>
        <taxon>Streptomycetaceae</taxon>
        <taxon>Streptomyces</taxon>
    </lineage>
</organism>
<feature type="domain" description="UPF0033" evidence="2">
    <location>
        <begin position="13"/>
        <end position="69"/>
    </location>
</feature>
<dbReference type="InterPro" id="IPR001455">
    <property type="entry name" value="TusA-like"/>
</dbReference>
<evidence type="ECO:0000313" key="3">
    <source>
        <dbReference type="EMBL" id="MEI5607911.1"/>
    </source>
</evidence>
<feature type="region of interest" description="Disordered" evidence="1">
    <location>
        <begin position="97"/>
        <end position="123"/>
    </location>
</feature>
<proteinExistence type="predicted"/>
<dbReference type="CDD" id="cd00291">
    <property type="entry name" value="SirA_YedF_YeeD"/>
    <property type="match status" value="1"/>
</dbReference>
<keyword evidence="4" id="KW-1185">Reference proteome</keyword>
<evidence type="ECO:0000256" key="1">
    <source>
        <dbReference type="SAM" id="MobiDB-lite"/>
    </source>
</evidence>
<dbReference type="EMBL" id="JBBAYM010000001">
    <property type="protein sequence ID" value="MEI5607911.1"/>
    <property type="molecule type" value="Genomic_DNA"/>
</dbReference>
<comment type="caution">
    <text evidence="3">The sequence shown here is derived from an EMBL/GenBank/DDBJ whole genome shotgun (WGS) entry which is preliminary data.</text>
</comment>
<name>A0ABU8G3Y5_9ACTN</name>
<sequence length="123" mass="13065">MTRTTHEIPSPDITVDGTGLFCVALLLRLCKEIAGTEPGTVVQVIATDPAAPLDLPAWCHMTGHHYLGHVADPALAGPVAGDRQTYALRLTADTRTTRPDAPWHMAEAPAHAPDSACPPWSPN</sequence>
<dbReference type="RefSeq" id="WP_336535579.1">
    <property type="nucleotide sequence ID" value="NZ_JBBAYL010000002.1"/>
</dbReference>
<dbReference type="InterPro" id="IPR036868">
    <property type="entry name" value="TusA-like_sf"/>
</dbReference>
<dbReference type="SUPFAM" id="SSF64307">
    <property type="entry name" value="SirA-like"/>
    <property type="match status" value="1"/>
</dbReference>
<accession>A0ABU8G3Y5</accession>